<evidence type="ECO:0000259" key="3">
    <source>
        <dbReference type="Pfam" id="PF19780"/>
    </source>
</evidence>
<organism evidence="4">
    <name type="scientific">Phenylobacterium glaciei</name>
    <dbReference type="NCBI Taxonomy" id="2803784"/>
    <lineage>
        <taxon>Bacteria</taxon>
        <taxon>Pseudomonadati</taxon>
        <taxon>Pseudomonadota</taxon>
        <taxon>Alphaproteobacteria</taxon>
        <taxon>Caulobacterales</taxon>
        <taxon>Caulobacteraceae</taxon>
        <taxon>Phenylobacterium</taxon>
    </lineage>
</organism>
<evidence type="ECO:0000313" key="4">
    <source>
        <dbReference type="EMBL" id="QQZ52140.1"/>
    </source>
</evidence>
<dbReference type="InterPro" id="IPR046232">
    <property type="entry name" value="DUF6265"/>
</dbReference>
<sequence>MMLAMLAAAVIAAPADLTWMAGSWTHEQDGVVTRETWLPPLAGTMSGAGQTNRPGKPARSEFMTITVTPAGLTFTAHVDGQPPTPSWRSPATRAAPSSRTRPTISPAGHVPPLRREPLRRDRGHGRRQAARRALDL</sequence>
<dbReference type="Pfam" id="PF19780">
    <property type="entry name" value="DUF6265"/>
    <property type="match status" value="1"/>
</dbReference>
<evidence type="ECO:0000256" key="1">
    <source>
        <dbReference type="SAM" id="MobiDB-lite"/>
    </source>
</evidence>
<reference evidence="4" key="1">
    <citation type="submission" date="2021-01" db="EMBL/GenBank/DDBJ databases">
        <title>Genome sequence of Phenylobacterium sp. 20VBR1 isolated from a valley glaceir, Ny-Alesund, Svalbard.</title>
        <authorList>
            <person name="Thomas F.A."/>
            <person name="Krishnan K.P."/>
            <person name="Sinha R.K."/>
        </authorList>
    </citation>
    <scope>NUCLEOTIDE SEQUENCE</scope>
    <source>
        <strain evidence="4">20VBR1</strain>
    </source>
</reference>
<name>A0A974P803_9CAUL</name>
<feature type="domain" description="DUF6265" evidence="3">
    <location>
        <begin position="19"/>
        <end position="81"/>
    </location>
</feature>
<feature type="compositionally biased region" description="Basic residues" evidence="1">
    <location>
        <begin position="121"/>
        <end position="130"/>
    </location>
</feature>
<gene>
    <name evidence="4" type="ORF">JKL49_05110</name>
</gene>
<feature type="signal peptide" evidence="2">
    <location>
        <begin position="1"/>
        <end position="21"/>
    </location>
</feature>
<protein>
    <recommendedName>
        <fullName evidence="3">DUF6265 domain-containing protein</fullName>
    </recommendedName>
</protein>
<accession>A0A974P803</accession>
<dbReference type="AlphaFoldDB" id="A0A974P803"/>
<feature type="region of interest" description="Disordered" evidence="1">
    <location>
        <begin position="75"/>
        <end position="136"/>
    </location>
</feature>
<evidence type="ECO:0000256" key="2">
    <source>
        <dbReference type="SAM" id="SignalP"/>
    </source>
</evidence>
<keyword evidence="2" id="KW-0732">Signal</keyword>
<proteinExistence type="predicted"/>
<dbReference type="EMBL" id="CP068570">
    <property type="protein sequence ID" value="QQZ52140.1"/>
    <property type="molecule type" value="Genomic_DNA"/>
</dbReference>
<feature type="chain" id="PRO_5037560488" description="DUF6265 domain-containing protein" evidence="2">
    <location>
        <begin position="22"/>
        <end position="136"/>
    </location>
</feature>